<sequence length="188" mass="20602">FAIRKVEDLEEIELGEWILVNDEHMAVTAISETEITVKRGVNYTVPQDHAVGSMILFCDDYIALDETDYFAGESLNVKALTKTGSAQLAIGSATAHAVEMVGLANRPYPPANVKINGEYWPEEIETDLVLTWVDRNRLQQTGGDFLSWLDGGVAIEPGTQTHLILTQLDENDVELATTSTNVTGATSY</sequence>
<organism evidence="1 2">
    <name type="scientific">Acinetobacter johnsonii</name>
    <dbReference type="NCBI Taxonomy" id="40214"/>
    <lineage>
        <taxon>Bacteria</taxon>
        <taxon>Pseudomonadati</taxon>
        <taxon>Pseudomonadota</taxon>
        <taxon>Gammaproteobacteria</taxon>
        <taxon>Moraxellales</taxon>
        <taxon>Moraxellaceae</taxon>
        <taxon>Acinetobacter</taxon>
    </lineage>
</organism>
<dbReference type="EMBL" id="RHXE01000193">
    <property type="protein sequence ID" value="RSE12163.1"/>
    <property type="molecule type" value="Genomic_DNA"/>
</dbReference>
<feature type="non-terminal residue" evidence="1">
    <location>
        <position position="188"/>
    </location>
</feature>
<feature type="non-terminal residue" evidence="1">
    <location>
        <position position="1"/>
    </location>
</feature>
<proteinExistence type="predicted"/>
<dbReference type="Proteomes" id="UP000277537">
    <property type="component" value="Unassembled WGS sequence"/>
</dbReference>
<reference evidence="1 2" key="1">
    <citation type="submission" date="2018-10" db="EMBL/GenBank/DDBJ databases">
        <title>Transmission dynamics of multidrug resistant bacteria on intensive care unit surfaces.</title>
        <authorList>
            <person name="D'Souza A.W."/>
            <person name="Potter R.F."/>
            <person name="Wallace M."/>
            <person name="Shupe A."/>
            <person name="Patel S."/>
            <person name="Sun S."/>
            <person name="Gul D."/>
            <person name="Kwon J.H."/>
            <person name="Andleeb S."/>
            <person name="Burnham C.-A.D."/>
            <person name="Dantas G."/>
        </authorList>
    </citation>
    <scope>NUCLEOTIDE SEQUENCE [LARGE SCALE GENOMIC DNA]</scope>
    <source>
        <strain evidence="1 2">AJ_385</strain>
    </source>
</reference>
<comment type="caution">
    <text evidence="1">The sequence shown here is derived from an EMBL/GenBank/DDBJ whole genome shotgun (WGS) entry which is preliminary data.</text>
</comment>
<protein>
    <submittedName>
        <fullName evidence="1">Uncharacterized protein</fullName>
    </submittedName>
</protein>
<evidence type="ECO:0000313" key="1">
    <source>
        <dbReference type="EMBL" id="RSE12163.1"/>
    </source>
</evidence>
<dbReference type="AlphaFoldDB" id="A0A427UIL0"/>
<gene>
    <name evidence="1" type="ORF">EGT73_19860</name>
</gene>
<evidence type="ECO:0000313" key="2">
    <source>
        <dbReference type="Proteomes" id="UP000277537"/>
    </source>
</evidence>
<name>A0A427UIL0_ACIJO</name>
<accession>A0A427UIL0</accession>